<dbReference type="InterPro" id="IPR013783">
    <property type="entry name" value="Ig-like_fold"/>
</dbReference>
<proteinExistence type="predicted"/>
<dbReference type="FunFam" id="2.60.40.10:FF:000032">
    <property type="entry name" value="palladin isoform X1"/>
    <property type="match status" value="1"/>
</dbReference>
<evidence type="ECO:0000313" key="5">
    <source>
        <dbReference type="EMBL" id="KOX74015.1"/>
    </source>
</evidence>
<sequence>MTNYFTLSSSGIMSLKYKGGVATLVINEVFPEDEGEYVCQASNSIGTVTTSCKLTVKPMTGAAAKKKTDDKPPKIVDHVTSMFVKDGEAVTLSCRIIGAKKFDVIWLHNNKEIKPSKDFQYSSEANIYKLNIAEIFPEDSGTYTCEAFNDAGESFSSCTLNVLVPNEEPKSPVFTTFPQSATVSEGESVTFVCKTETAPLKVTWLKDGKTLPESSSRYLFSSDGDKSFELRIKACTASDVGQYVARAIGKKGETNAAFALNVTNE</sequence>
<dbReference type="Proteomes" id="UP000053105">
    <property type="component" value="Unassembled WGS sequence"/>
</dbReference>
<feature type="domain" description="Ig-like" evidence="4">
    <location>
        <begin position="1"/>
        <end position="55"/>
    </location>
</feature>
<feature type="domain" description="Ig-like" evidence="4">
    <location>
        <begin position="73"/>
        <end position="161"/>
    </location>
</feature>
<dbReference type="Pfam" id="PF07679">
    <property type="entry name" value="I-set"/>
    <property type="match status" value="3"/>
</dbReference>
<keyword evidence="5" id="KW-0808">Transferase</keyword>
<evidence type="ECO:0000313" key="6">
    <source>
        <dbReference type="Proteomes" id="UP000053105"/>
    </source>
</evidence>
<gene>
    <name evidence="5" type="ORF">WN51_14095</name>
</gene>
<dbReference type="PANTHER" id="PTHR45080:SF8">
    <property type="entry name" value="IG-LIKE DOMAIN-CONTAINING PROTEIN"/>
    <property type="match status" value="1"/>
</dbReference>
<evidence type="ECO:0000256" key="3">
    <source>
        <dbReference type="ARBA" id="ARBA00023319"/>
    </source>
</evidence>
<evidence type="ECO:0000256" key="1">
    <source>
        <dbReference type="ARBA" id="ARBA00022729"/>
    </source>
</evidence>
<keyword evidence="3" id="KW-0393">Immunoglobulin domain</keyword>
<dbReference type="AlphaFoldDB" id="A0A0M8ZZ19"/>
<evidence type="ECO:0000259" key="4">
    <source>
        <dbReference type="PROSITE" id="PS50835"/>
    </source>
</evidence>
<dbReference type="STRING" id="166423.A0A0M8ZZ19"/>
<dbReference type="GO" id="GO:0007156">
    <property type="term" value="P:homophilic cell adhesion via plasma membrane adhesion molecules"/>
    <property type="evidence" value="ECO:0007669"/>
    <property type="project" value="TreeGrafter"/>
</dbReference>
<dbReference type="EMBL" id="KQ435794">
    <property type="protein sequence ID" value="KOX74015.1"/>
    <property type="molecule type" value="Genomic_DNA"/>
</dbReference>
<organism evidence="5 6">
    <name type="scientific">Melipona quadrifasciata</name>
    <dbReference type="NCBI Taxonomy" id="166423"/>
    <lineage>
        <taxon>Eukaryota</taxon>
        <taxon>Metazoa</taxon>
        <taxon>Ecdysozoa</taxon>
        <taxon>Arthropoda</taxon>
        <taxon>Hexapoda</taxon>
        <taxon>Insecta</taxon>
        <taxon>Pterygota</taxon>
        <taxon>Neoptera</taxon>
        <taxon>Endopterygota</taxon>
        <taxon>Hymenoptera</taxon>
        <taxon>Apocrita</taxon>
        <taxon>Aculeata</taxon>
        <taxon>Apoidea</taxon>
        <taxon>Anthophila</taxon>
        <taxon>Apidae</taxon>
        <taxon>Melipona</taxon>
    </lineage>
</organism>
<dbReference type="GO" id="GO:0016301">
    <property type="term" value="F:kinase activity"/>
    <property type="evidence" value="ECO:0007669"/>
    <property type="project" value="UniProtKB-KW"/>
</dbReference>
<evidence type="ECO:0000256" key="2">
    <source>
        <dbReference type="ARBA" id="ARBA00023157"/>
    </source>
</evidence>
<dbReference type="InterPro" id="IPR013098">
    <property type="entry name" value="Ig_I-set"/>
</dbReference>
<dbReference type="PROSITE" id="PS50835">
    <property type="entry name" value="IG_LIKE"/>
    <property type="match status" value="3"/>
</dbReference>
<dbReference type="SMART" id="SM00409">
    <property type="entry name" value="IG"/>
    <property type="match status" value="3"/>
</dbReference>
<name>A0A0M8ZZ19_9HYME</name>
<dbReference type="GO" id="GO:0005886">
    <property type="term" value="C:plasma membrane"/>
    <property type="evidence" value="ECO:0007669"/>
    <property type="project" value="TreeGrafter"/>
</dbReference>
<feature type="domain" description="Ig-like" evidence="4">
    <location>
        <begin position="172"/>
        <end position="263"/>
    </location>
</feature>
<keyword evidence="2" id="KW-1015">Disulfide bond</keyword>
<dbReference type="OrthoDB" id="504170at2759"/>
<dbReference type="Gene3D" id="2.60.40.10">
    <property type="entry name" value="Immunoglobulins"/>
    <property type="match status" value="3"/>
</dbReference>
<dbReference type="PANTHER" id="PTHR45080">
    <property type="entry name" value="CONTACTIN 5"/>
    <property type="match status" value="1"/>
</dbReference>
<keyword evidence="6" id="KW-1185">Reference proteome</keyword>
<dbReference type="InterPro" id="IPR036179">
    <property type="entry name" value="Ig-like_dom_sf"/>
</dbReference>
<reference evidence="5 6" key="1">
    <citation type="submission" date="2015-07" db="EMBL/GenBank/DDBJ databases">
        <title>The genome of Melipona quadrifasciata.</title>
        <authorList>
            <person name="Pan H."/>
            <person name="Kapheim K."/>
        </authorList>
    </citation>
    <scope>NUCLEOTIDE SEQUENCE [LARGE SCALE GENOMIC DNA]</scope>
    <source>
        <strain evidence="5">0111107301</strain>
        <tissue evidence="5">Whole body</tissue>
    </source>
</reference>
<dbReference type="InterPro" id="IPR007110">
    <property type="entry name" value="Ig-like_dom"/>
</dbReference>
<dbReference type="SUPFAM" id="SSF48726">
    <property type="entry name" value="Immunoglobulin"/>
    <property type="match status" value="3"/>
</dbReference>
<keyword evidence="1" id="KW-0732">Signal</keyword>
<dbReference type="InterPro" id="IPR003598">
    <property type="entry name" value="Ig_sub2"/>
</dbReference>
<dbReference type="FunFam" id="2.60.40.10:FF:000097">
    <property type="entry name" value="Bent, isoform F"/>
    <property type="match status" value="1"/>
</dbReference>
<keyword evidence="5" id="KW-0418">Kinase</keyword>
<accession>A0A0M8ZZ19</accession>
<dbReference type="InterPro" id="IPR050958">
    <property type="entry name" value="Cell_Adh-Cytoskel_Orgn"/>
</dbReference>
<dbReference type="SMART" id="SM00408">
    <property type="entry name" value="IGc2"/>
    <property type="match status" value="2"/>
</dbReference>
<protein>
    <submittedName>
        <fullName evidence="5">Myosin light chain kinase, smooth muscle</fullName>
    </submittedName>
</protein>
<dbReference type="InterPro" id="IPR003599">
    <property type="entry name" value="Ig_sub"/>
</dbReference>